<dbReference type="AlphaFoldDB" id="A0A1C0Y7C0"/>
<proteinExistence type="predicted"/>
<keyword evidence="1" id="KW-0472">Membrane</keyword>
<dbReference type="STRING" id="33978.A6M13_06430"/>
<feature type="transmembrane region" description="Helical" evidence="1">
    <location>
        <begin position="5"/>
        <end position="26"/>
    </location>
</feature>
<evidence type="ECO:0000313" key="2">
    <source>
        <dbReference type="EMBL" id="OCS83035.1"/>
    </source>
</evidence>
<keyword evidence="3" id="KW-1185">Reference proteome</keyword>
<dbReference type="EMBL" id="MASJ01000039">
    <property type="protein sequence ID" value="OCS83035.1"/>
    <property type="molecule type" value="Genomic_DNA"/>
</dbReference>
<evidence type="ECO:0000313" key="3">
    <source>
        <dbReference type="Proteomes" id="UP000093199"/>
    </source>
</evidence>
<keyword evidence="1" id="KW-0812">Transmembrane</keyword>
<dbReference type="OrthoDB" id="2476187at2"/>
<gene>
    <name evidence="2" type="ORF">A6M13_06430</name>
</gene>
<feature type="transmembrane region" description="Helical" evidence="1">
    <location>
        <begin position="74"/>
        <end position="95"/>
    </location>
</feature>
<reference evidence="2 3" key="1">
    <citation type="submission" date="2016-07" db="EMBL/GenBank/DDBJ databases">
        <title>Caryophanon tenue genome sequencing.</title>
        <authorList>
            <person name="Verma A."/>
            <person name="Pal Y."/>
            <person name="Krishnamurthi S."/>
        </authorList>
    </citation>
    <scope>NUCLEOTIDE SEQUENCE [LARGE SCALE GENOMIC DNA]</scope>
    <source>
        <strain evidence="2 3">DSM 14152</strain>
    </source>
</reference>
<comment type="caution">
    <text evidence="2">The sequence shown here is derived from an EMBL/GenBank/DDBJ whole genome shotgun (WGS) entry which is preliminary data.</text>
</comment>
<sequence>MSKRLFLYAAIALYVAAFILSMPYPNNMNVYATLSVLTIPVQTTDGLYMAGIFSLVMLVGSIVCFVSMIKKWKWAAVVLPLVLFLVLPSVAIPMYQAYIAQGIQAIHYDEGQSGCQATLLQQGDMQLYCELTLHNYSDEDVQASVEFVGQQHNDALAHWLNEAGPYDITIRAEQTETIVIDQQIVAPAYAQNVPVQSLAIRLIEGDDRRTM</sequence>
<accession>A0A1C0Y7C0</accession>
<evidence type="ECO:0000256" key="1">
    <source>
        <dbReference type="SAM" id="Phobius"/>
    </source>
</evidence>
<feature type="transmembrane region" description="Helical" evidence="1">
    <location>
        <begin position="46"/>
        <end position="67"/>
    </location>
</feature>
<name>A0A1C0Y7C0_9BACL</name>
<dbReference type="RefSeq" id="WP_066548001.1">
    <property type="nucleotide sequence ID" value="NZ_MASJ01000039.1"/>
</dbReference>
<organism evidence="2 3">
    <name type="scientific">Caryophanon tenue</name>
    <dbReference type="NCBI Taxonomy" id="33978"/>
    <lineage>
        <taxon>Bacteria</taxon>
        <taxon>Bacillati</taxon>
        <taxon>Bacillota</taxon>
        <taxon>Bacilli</taxon>
        <taxon>Bacillales</taxon>
        <taxon>Caryophanaceae</taxon>
        <taxon>Caryophanon</taxon>
    </lineage>
</organism>
<dbReference type="Proteomes" id="UP000093199">
    <property type="component" value="Unassembled WGS sequence"/>
</dbReference>
<protein>
    <submittedName>
        <fullName evidence="2">Uncharacterized protein</fullName>
    </submittedName>
</protein>
<keyword evidence="1" id="KW-1133">Transmembrane helix</keyword>